<feature type="chain" id="PRO_5018732698" evidence="3">
    <location>
        <begin position="25"/>
        <end position="421"/>
    </location>
</feature>
<dbReference type="RefSeq" id="WP_181387785.1">
    <property type="nucleotide sequence ID" value="NZ_CP018176.1"/>
</dbReference>
<dbReference type="NCBIfam" id="TIGR04145">
    <property type="entry name" value="Firmicu_CTERM"/>
    <property type="match status" value="2"/>
</dbReference>
<accession>A0A3Q8CCU9</accession>
<dbReference type="InterPro" id="IPR026409">
    <property type="entry name" value="Firmicu_CTERM"/>
</dbReference>
<keyword evidence="2" id="KW-0472">Membrane</keyword>
<gene>
    <name evidence="4" type="ORF">BSQ49_04440</name>
</gene>
<keyword evidence="3" id="KW-0732">Signal</keyword>
<evidence type="ECO:0000313" key="5">
    <source>
        <dbReference type="Proteomes" id="UP000314960"/>
    </source>
</evidence>
<feature type="region of interest" description="Disordered" evidence="1">
    <location>
        <begin position="173"/>
        <end position="212"/>
    </location>
</feature>
<dbReference type="Proteomes" id="UP000314960">
    <property type="component" value="Chromosome"/>
</dbReference>
<name>A0A3Q8CCU9_9LACO</name>
<organism evidence="4 5">
    <name type="scientific">Liquorilactobacillus hordei</name>
    <dbReference type="NCBI Taxonomy" id="468911"/>
    <lineage>
        <taxon>Bacteria</taxon>
        <taxon>Bacillati</taxon>
        <taxon>Bacillota</taxon>
        <taxon>Bacilli</taxon>
        <taxon>Lactobacillales</taxon>
        <taxon>Lactobacillaceae</taxon>
        <taxon>Liquorilactobacillus</taxon>
    </lineage>
</organism>
<sequence length="421" mass="44749">MKKVLLILSFVFALFFFSNLSVYADSTSTTSIKIDGSFDDWSNVAKTKVGSGSYYNEAAVVEGDTVYVYVDTKDYPWGYIPTWGGYTINVGGNSYYANFSGGSSNFTTTGSSSSANFGTVGTGVEVQEDQGKTKMFEFSYSLSKMGISDLSNQTVTVSNSSMGTQAVKAANIGTSTSSDSSSSSSSTSSSTSSSSSSSSSSNSSSSESKNSTGEYTVGNYNIVIDGSFSDWKDITKTDIYFNYDLYNIKEGAMVSDGTYLYIYIRMDYTVTNDAYSHLQASGYVLTVGGTKYDLTIVNPGTGTPVTNNLKNVGDTQKVGIDLWNGAKQKNTIPSDVEGMAAKVYGDQNAPTDAVELKIPLSDLTTSSQSGQIITLKNGNLGDQTLTISGGSTGPIILAAIGLIIAIVGGWKFNERRNRKKV</sequence>
<proteinExistence type="predicted"/>
<protein>
    <submittedName>
        <fullName evidence="4">Firmicu-CTERM sorting domain-containing protein</fullName>
    </submittedName>
</protein>
<evidence type="ECO:0000256" key="2">
    <source>
        <dbReference type="SAM" id="Phobius"/>
    </source>
</evidence>
<feature type="transmembrane region" description="Helical" evidence="2">
    <location>
        <begin position="393"/>
        <end position="412"/>
    </location>
</feature>
<keyword evidence="2" id="KW-1133">Transmembrane helix</keyword>
<evidence type="ECO:0000256" key="3">
    <source>
        <dbReference type="SAM" id="SignalP"/>
    </source>
</evidence>
<keyword evidence="2" id="KW-0812">Transmembrane</keyword>
<feature type="signal peptide" evidence="3">
    <location>
        <begin position="1"/>
        <end position="24"/>
    </location>
</feature>
<dbReference type="EMBL" id="CP018176">
    <property type="protein sequence ID" value="AUJ29507.1"/>
    <property type="molecule type" value="Genomic_DNA"/>
</dbReference>
<dbReference type="KEGG" id="lhw:BSQ49_04440"/>
<evidence type="ECO:0000313" key="4">
    <source>
        <dbReference type="EMBL" id="AUJ29507.1"/>
    </source>
</evidence>
<evidence type="ECO:0000256" key="1">
    <source>
        <dbReference type="SAM" id="MobiDB-lite"/>
    </source>
</evidence>
<reference evidence="4 5" key="1">
    <citation type="submission" date="2016-11" db="EMBL/GenBank/DDBJ databases">
        <title>Interaction between Lactobacillus species and yeast in water kefir.</title>
        <authorList>
            <person name="Behr J."/>
            <person name="Xu D."/>
            <person name="Vogel R.F."/>
        </authorList>
    </citation>
    <scope>NUCLEOTIDE SEQUENCE [LARGE SCALE GENOMIC DNA]</scope>
    <source>
        <strain evidence="4 5">TMW 1.1822</strain>
    </source>
</reference>
<feature type="compositionally biased region" description="Low complexity" evidence="1">
    <location>
        <begin position="174"/>
        <end position="212"/>
    </location>
</feature>
<dbReference type="AlphaFoldDB" id="A0A3Q8CCU9"/>